<dbReference type="Gene3D" id="2.60.40.60">
    <property type="entry name" value="Cadherins"/>
    <property type="match status" value="5"/>
</dbReference>
<feature type="domain" description="Cadherin" evidence="11">
    <location>
        <begin position="228"/>
        <end position="335"/>
    </location>
</feature>
<gene>
    <name evidence="12" type="ORF">O3P69_017490</name>
</gene>
<evidence type="ECO:0000256" key="9">
    <source>
        <dbReference type="SAM" id="MobiDB-lite"/>
    </source>
</evidence>
<dbReference type="Proteomes" id="UP001487740">
    <property type="component" value="Unassembled WGS sequence"/>
</dbReference>
<feature type="region of interest" description="Disordered" evidence="9">
    <location>
        <begin position="697"/>
        <end position="931"/>
    </location>
</feature>
<sequence>MEGNTSHTRGGGGGGGRGRGVIKRRGKCKTVNIETVCVVPSTTTHHHHHHSPSTTPSDTRLRECRGVGGRGMGVRCEKDRTEQRGGRMLWGPVNLLLKTSCCLLLWLATAVSAQDSRCYLSQGGSVDNFFVRESLPVGSLIGTLRLEGDASQDGDIYLRLKEKDTSVSISPNSKNLTLTRKLDKEGKEGESQVTVNVICDRRGTTDPSITIPVNIRVTDDNDNAPVFVNSPYYVNVSEVTVVGTVIMGDILAEDEDQQGPFSTVQYSIQPGPYSDMFRFESPLSGNLVLEKPLDYESLALFNITIVAQDQAASPQSSTAVLTVQVQDADDQNPAFTRDHYMAILPENPVKGTHVNIQPERVRAVDRDEGIMAPVFYSFSREEEESVWFNIDPESGQVSMAQDLPPDKLSQPVTLVVRATQEDNPDRYALTTMTLSRRGYYSTQLQFIQREYVATVLENVPKHSVIAPTLINKNINEDIHFSLERNGDGVFRISPSGQIILDHELDFERKQEYTLEVYVTDGNFNDTATLKVKVLNINDWDPRFRYPEYEFFVSSSTLRPGDAVGTVEVADGDLGDVITLSVMGQDSQMFAIDNNGDLRIRDLTSLNSTEAHIVVMAKDSGVPPRMASAPVTVNFPAGVVKLSPLGTSSSFLLVVIFGSLLLIFILVVICLAIYIHKNKKYRDDNNAAMPTKMSQIVTNGNLPHTKLDPLSPLNHQMQGNGQQMTPLGSPTSPTGLAGVELPAPDNNNVHTTNNNNYNSGTGRTNTISVQSGQSSPRDHGYLRNPLSNGSLPAPSSASSSRLPPGSSDGASLNGTGRSSSTTASTASVGGTPEHTPHSARSHFSEGVRSQLEMRGGSGRSLGSLAGSGGSLKNGSPVGSARALGGLPSRNRVSPAPMPPTPANTPYPDPPSSPEIHSSTLGGPMGSKVLWPSGSIPKRVKKLSWEDELSTKTELDPEVSVTPMPHSASSSHTPKLTVYF</sequence>
<dbReference type="CDD" id="cd11304">
    <property type="entry name" value="Cadherin_repeat"/>
    <property type="match status" value="5"/>
</dbReference>
<dbReference type="AlphaFoldDB" id="A0AAW0TVU9"/>
<feature type="region of interest" description="Disordered" evidence="9">
    <location>
        <begin position="943"/>
        <end position="978"/>
    </location>
</feature>
<feature type="region of interest" description="Disordered" evidence="9">
    <location>
        <begin position="1"/>
        <end position="24"/>
    </location>
</feature>
<dbReference type="SUPFAM" id="SSF49313">
    <property type="entry name" value="Cadherin-like"/>
    <property type="match status" value="5"/>
</dbReference>
<evidence type="ECO:0000256" key="1">
    <source>
        <dbReference type="ARBA" id="ARBA00004167"/>
    </source>
</evidence>
<dbReference type="GO" id="GO:0005509">
    <property type="term" value="F:calcium ion binding"/>
    <property type="evidence" value="ECO:0007669"/>
    <property type="project" value="UniProtKB-UniRule"/>
</dbReference>
<feature type="compositionally biased region" description="Basic and acidic residues" evidence="9">
    <location>
        <begin position="943"/>
        <end position="953"/>
    </location>
</feature>
<feature type="compositionally biased region" description="Low complexity" evidence="9">
    <location>
        <begin position="745"/>
        <end position="765"/>
    </location>
</feature>
<name>A0AAW0TVU9_SCYPA</name>
<evidence type="ECO:0000259" key="11">
    <source>
        <dbReference type="PROSITE" id="PS50268"/>
    </source>
</evidence>
<keyword evidence="5 10" id="KW-1133">Transmembrane helix</keyword>
<evidence type="ECO:0000256" key="10">
    <source>
        <dbReference type="SAM" id="Phobius"/>
    </source>
</evidence>
<comment type="subcellular location">
    <subcellularLocation>
        <location evidence="1">Membrane</location>
        <topology evidence="1">Single-pass membrane protein</topology>
    </subcellularLocation>
</comment>
<feature type="compositionally biased region" description="Polar residues" evidence="9">
    <location>
        <begin position="712"/>
        <end position="733"/>
    </location>
</feature>
<dbReference type="InterPro" id="IPR015919">
    <property type="entry name" value="Cadherin-like_sf"/>
</dbReference>
<evidence type="ECO:0000256" key="5">
    <source>
        <dbReference type="ARBA" id="ARBA00022989"/>
    </source>
</evidence>
<evidence type="ECO:0000256" key="8">
    <source>
        <dbReference type="PROSITE-ProRule" id="PRU00043"/>
    </source>
</evidence>
<dbReference type="PANTHER" id="PTHR24028:SF339">
    <property type="entry name" value="CADHERIN DOMAIN-CONTAINING PROTEIN"/>
    <property type="match status" value="1"/>
</dbReference>
<protein>
    <recommendedName>
        <fullName evidence="11">Cadherin domain-containing protein</fullName>
    </recommendedName>
</protein>
<keyword evidence="13" id="KW-1185">Reference proteome</keyword>
<dbReference type="EMBL" id="JARAKH010000023">
    <property type="protein sequence ID" value="KAK8391903.1"/>
    <property type="molecule type" value="Genomic_DNA"/>
</dbReference>
<reference evidence="12 13" key="1">
    <citation type="submission" date="2023-03" db="EMBL/GenBank/DDBJ databases">
        <title>High-quality genome of Scylla paramamosain provides insights in environmental adaptation.</title>
        <authorList>
            <person name="Zhang L."/>
        </authorList>
    </citation>
    <scope>NUCLEOTIDE SEQUENCE [LARGE SCALE GENOMIC DNA]</scope>
    <source>
        <strain evidence="12">LZ_2023a</strain>
        <tissue evidence="12">Muscle</tissue>
    </source>
</reference>
<keyword evidence="2 10" id="KW-0812">Transmembrane</keyword>
<keyword evidence="4 8" id="KW-0106">Calcium</keyword>
<dbReference type="InterPro" id="IPR050174">
    <property type="entry name" value="Protocadherin/Cadherin-CA"/>
</dbReference>
<dbReference type="GO" id="GO:0005886">
    <property type="term" value="C:plasma membrane"/>
    <property type="evidence" value="ECO:0007669"/>
    <property type="project" value="InterPro"/>
</dbReference>
<feature type="domain" description="Cadherin" evidence="11">
    <location>
        <begin position="336"/>
        <end position="435"/>
    </location>
</feature>
<feature type="region of interest" description="Disordered" evidence="9">
    <location>
        <begin position="41"/>
        <end position="61"/>
    </location>
</feature>
<feature type="compositionally biased region" description="Low complexity" evidence="9">
    <location>
        <begin position="813"/>
        <end position="830"/>
    </location>
</feature>
<feature type="transmembrane region" description="Helical" evidence="10">
    <location>
        <begin position="650"/>
        <end position="674"/>
    </location>
</feature>
<dbReference type="GO" id="GO:0007156">
    <property type="term" value="P:homophilic cell adhesion via plasma membrane adhesion molecules"/>
    <property type="evidence" value="ECO:0007669"/>
    <property type="project" value="InterPro"/>
</dbReference>
<evidence type="ECO:0000313" key="13">
    <source>
        <dbReference type="Proteomes" id="UP001487740"/>
    </source>
</evidence>
<keyword evidence="7" id="KW-0325">Glycoprotein</keyword>
<dbReference type="PANTHER" id="PTHR24028">
    <property type="entry name" value="CADHERIN-87A"/>
    <property type="match status" value="1"/>
</dbReference>
<comment type="caution">
    <text evidence="12">The sequence shown here is derived from an EMBL/GenBank/DDBJ whole genome shotgun (WGS) entry which is preliminary data.</text>
</comment>
<dbReference type="InterPro" id="IPR002126">
    <property type="entry name" value="Cadherin-like_dom"/>
</dbReference>
<feature type="compositionally biased region" description="Gly residues" evidence="9">
    <location>
        <begin position="9"/>
        <end position="19"/>
    </location>
</feature>
<evidence type="ECO:0000256" key="3">
    <source>
        <dbReference type="ARBA" id="ARBA00022737"/>
    </source>
</evidence>
<keyword evidence="6 10" id="KW-0472">Membrane</keyword>
<evidence type="ECO:0000256" key="7">
    <source>
        <dbReference type="ARBA" id="ARBA00023180"/>
    </source>
</evidence>
<dbReference type="PRINTS" id="PR00205">
    <property type="entry name" value="CADHERIN"/>
</dbReference>
<accession>A0AAW0TVU9</accession>
<keyword evidence="3" id="KW-0677">Repeat</keyword>
<proteinExistence type="predicted"/>
<dbReference type="InterPro" id="IPR020894">
    <property type="entry name" value="Cadherin_CS"/>
</dbReference>
<feature type="compositionally biased region" description="Low complexity" evidence="9">
    <location>
        <begin position="783"/>
        <end position="806"/>
    </location>
</feature>
<dbReference type="FunFam" id="2.60.40.60:FF:000104">
    <property type="entry name" value="cadherin-23 isoform X1"/>
    <property type="match status" value="1"/>
</dbReference>
<dbReference type="SMART" id="SM00112">
    <property type="entry name" value="CA"/>
    <property type="match status" value="5"/>
</dbReference>
<dbReference type="FunFam" id="2.60.40.60:FF:000262">
    <property type="entry name" value="protocadherin-23 isoform X2"/>
    <property type="match status" value="1"/>
</dbReference>
<dbReference type="PROSITE" id="PS00232">
    <property type="entry name" value="CADHERIN_1"/>
    <property type="match status" value="1"/>
</dbReference>
<organism evidence="12 13">
    <name type="scientific">Scylla paramamosain</name>
    <name type="common">Mud crab</name>
    <dbReference type="NCBI Taxonomy" id="85552"/>
    <lineage>
        <taxon>Eukaryota</taxon>
        <taxon>Metazoa</taxon>
        <taxon>Ecdysozoa</taxon>
        <taxon>Arthropoda</taxon>
        <taxon>Crustacea</taxon>
        <taxon>Multicrustacea</taxon>
        <taxon>Malacostraca</taxon>
        <taxon>Eumalacostraca</taxon>
        <taxon>Eucarida</taxon>
        <taxon>Decapoda</taxon>
        <taxon>Pleocyemata</taxon>
        <taxon>Brachyura</taxon>
        <taxon>Eubrachyura</taxon>
        <taxon>Portunoidea</taxon>
        <taxon>Portunidae</taxon>
        <taxon>Portuninae</taxon>
        <taxon>Scylla</taxon>
    </lineage>
</organism>
<feature type="domain" description="Cadherin" evidence="11">
    <location>
        <begin position="131"/>
        <end position="227"/>
    </location>
</feature>
<dbReference type="Pfam" id="PF00028">
    <property type="entry name" value="Cadherin"/>
    <property type="match status" value="3"/>
</dbReference>
<evidence type="ECO:0000256" key="4">
    <source>
        <dbReference type="ARBA" id="ARBA00022837"/>
    </source>
</evidence>
<dbReference type="PROSITE" id="PS50268">
    <property type="entry name" value="CADHERIN_2"/>
    <property type="match status" value="4"/>
</dbReference>
<feature type="compositionally biased region" description="Gly residues" evidence="9">
    <location>
        <begin position="854"/>
        <end position="870"/>
    </location>
</feature>
<evidence type="ECO:0000313" key="12">
    <source>
        <dbReference type="EMBL" id="KAK8391903.1"/>
    </source>
</evidence>
<evidence type="ECO:0000256" key="2">
    <source>
        <dbReference type="ARBA" id="ARBA00022692"/>
    </source>
</evidence>
<evidence type="ECO:0000256" key="6">
    <source>
        <dbReference type="ARBA" id="ARBA00023136"/>
    </source>
</evidence>
<feature type="domain" description="Cadherin" evidence="11">
    <location>
        <begin position="447"/>
        <end position="543"/>
    </location>
</feature>
<feature type="compositionally biased region" description="Pro residues" evidence="9">
    <location>
        <begin position="894"/>
        <end position="911"/>
    </location>
</feature>